<dbReference type="Gene3D" id="2.60.40.640">
    <property type="match status" value="2"/>
</dbReference>
<keyword evidence="4" id="KW-1185">Reference proteome</keyword>
<dbReference type="EMBL" id="JABAYA010000193">
    <property type="protein sequence ID" value="KAF7722476.1"/>
    <property type="molecule type" value="Genomic_DNA"/>
</dbReference>
<dbReference type="GO" id="GO:0015031">
    <property type="term" value="P:protein transport"/>
    <property type="evidence" value="ECO:0007669"/>
    <property type="project" value="TreeGrafter"/>
</dbReference>
<protein>
    <recommendedName>
        <fullName evidence="5">Arrestin-like N-terminal domain-containing protein</fullName>
    </recommendedName>
</protein>
<dbReference type="InterPro" id="IPR011021">
    <property type="entry name" value="Arrestin-like_N"/>
</dbReference>
<proteinExistence type="predicted"/>
<evidence type="ECO:0008006" key="5">
    <source>
        <dbReference type="Google" id="ProtNLM"/>
    </source>
</evidence>
<feature type="domain" description="Arrestin-like N-terminal" evidence="1">
    <location>
        <begin position="75"/>
        <end position="128"/>
    </location>
</feature>
<dbReference type="PANTHER" id="PTHR11188:SF17">
    <property type="entry name" value="FI21816P1"/>
    <property type="match status" value="1"/>
</dbReference>
<evidence type="ECO:0000313" key="3">
    <source>
        <dbReference type="EMBL" id="KAF7722476.1"/>
    </source>
</evidence>
<dbReference type="InterPro" id="IPR014756">
    <property type="entry name" value="Ig_E-set"/>
</dbReference>
<reference evidence="3" key="1">
    <citation type="submission" date="2020-01" db="EMBL/GenBank/DDBJ databases">
        <title>Genome Sequencing of Three Apophysomyces-Like Fungal Strains Confirms a Novel Fungal Genus in the Mucoromycota with divergent Burkholderia-like Endosymbiotic Bacteria.</title>
        <authorList>
            <person name="Stajich J.E."/>
            <person name="Macias A.M."/>
            <person name="Carter-House D."/>
            <person name="Lovett B."/>
            <person name="Kasson L.R."/>
            <person name="Berry K."/>
            <person name="Grigoriev I."/>
            <person name="Chang Y."/>
            <person name="Spatafora J."/>
            <person name="Kasson M.T."/>
        </authorList>
    </citation>
    <scope>NUCLEOTIDE SEQUENCE</scope>
    <source>
        <strain evidence="3">NRRL A-21654</strain>
    </source>
</reference>
<organism evidence="3 4">
    <name type="scientific">Apophysomyces ossiformis</name>
    <dbReference type="NCBI Taxonomy" id="679940"/>
    <lineage>
        <taxon>Eukaryota</taxon>
        <taxon>Fungi</taxon>
        <taxon>Fungi incertae sedis</taxon>
        <taxon>Mucoromycota</taxon>
        <taxon>Mucoromycotina</taxon>
        <taxon>Mucoromycetes</taxon>
        <taxon>Mucorales</taxon>
        <taxon>Mucorineae</taxon>
        <taxon>Mucoraceae</taxon>
        <taxon>Apophysomyces</taxon>
    </lineage>
</organism>
<dbReference type="Pfam" id="PF02752">
    <property type="entry name" value="Arrestin_C"/>
    <property type="match status" value="1"/>
</dbReference>
<evidence type="ECO:0000259" key="1">
    <source>
        <dbReference type="Pfam" id="PF00339"/>
    </source>
</evidence>
<evidence type="ECO:0000313" key="4">
    <source>
        <dbReference type="Proteomes" id="UP000605846"/>
    </source>
</evidence>
<feature type="domain" description="Arrestin C-terminal-like" evidence="2">
    <location>
        <begin position="169"/>
        <end position="280"/>
    </location>
</feature>
<sequence>MNDASCQISIDLLPEFGWAIQNTPVYGPGSVFQGFVNVRLTRPISADRLVLIFRGLELLDSSICTEKLNPLLFGTQRTLWESKDGSEQLTESSYRFPFTIQMPLVQYPPSLQHEFCKCEFRLSAYLDNVVCHRKIQYMPYTETSLLKSPLCKERSQGSDFGATLKMHALDFVPGDDLTMTLSIRGKFPVHVSAQLSQHATALLGNRPSLTKLIASTTTKITTSSDSTISLPLPSDLTPTCNYSRCISLTYKLKVIVERKGPLGGIWSCELPFEVPINIGTLGYGIRASDELQFYTAVDTRPTAPHSELLVPRFMRAVEYEEALPRYEDTRLPSYEASTHTLPPIMTI</sequence>
<dbReference type="InterPro" id="IPR014752">
    <property type="entry name" value="Arrestin-like_C"/>
</dbReference>
<dbReference type="InterPro" id="IPR050357">
    <property type="entry name" value="Arrestin_domain-protein"/>
</dbReference>
<comment type="caution">
    <text evidence="3">The sequence shown here is derived from an EMBL/GenBank/DDBJ whole genome shotgun (WGS) entry which is preliminary data.</text>
</comment>
<name>A0A8H7BJT2_9FUNG</name>
<dbReference type="InterPro" id="IPR011022">
    <property type="entry name" value="Arrestin_C-like"/>
</dbReference>
<dbReference type="GO" id="GO:0005737">
    <property type="term" value="C:cytoplasm"/>
    <property type="evidence" value="ECO:0007669"/>
    <property type="project" value="TreeGrafter"/>
</dbReference>
<evidence type="ECO:0000259" key="2">
    <source>
        <dbReference type="Pfam" id="PF02752"/>
    </source>
</evidence>
<accession>A0A8H7BJT2</accession>
<dbReference type="OrthoDB" id="2333384at2759"/>
<gene>
    <name evidence="3" type="ORF">EC973_003096</name>
</gene>
<dbReference type="Proteomes" id="UP000605846">
    <property type="component" value="Unassembled WGS sequence"/>
</dbReference>
<dbReference type="SUPFAM" id="SSF81296">
    <property type="entry name" value="E set domains"/>
    <property type="match status" value="1"/>
</dbReference>
<dbReference type="Pfam" id="PF00339">
    <property type="entry name" value="Arrestin_N"/>
    <property type="match status" value="1"/>
</dbReference>
<dbReference type="AlphaFoldDB" id="A0A8H7BJT2"/>
<dbReference type="PANTHER" id="PTHR11188">
    <property type="entry name" value="ARRESTIN DOMAIN CONTAINING PROTEIN"/>
    <property type="match status" value="1"/>
</dbReference>